<feature type="region of interest" description="Disordered" evidence="2">
    <location>
        <begin position="145"/>
        <end position="303"/>
    </location>
</feature>
<dbReference type="InterPro" id="IPR007855">
    <property type="entry name" value="RDRP"/>
</dbReference>
<dbReference type="VEuPathDB" id="FungiDB:TSTA_113980"/>
<dbReference type="HOGENOM" id="CLU_002322_0_0_1"/>
<dbReference type="OMA" id="VHFGFSN"/>
<dbReference type="Proteomes" id="UP000001745">
    <property type="component" value="Unassembled WGS sequence"/>
</dbReference>
<keyword evidence="1" id="KW-0808">Transferase</keyword>
<dbReference type="Gene3D" id="1.10.8.790">
    <property type="entry name" value="RNA-dependent RNA polymerase, slab domain, helical subdomain-like"/>
    <property type="match status" value="1"/>
</dbReference>
<organism evidence="4 5">
    <name type="scientific">Talaromyces stipitatus (strain ATCC 10500 / CBS 375.48 / QM 6759 / NRRL 1006)</name>
    <name type="common">Penicillium stipitatum</name>
    <dbReference type="NCBI Taxonomy" id="441959"/>
    <lineage>
        <taxon>Eukaryota</taxon>
        <taxon>Fungi</taxon>
        <taxon>Dikarya</taxon>
        <taxon>Ascomycota</taxon>
        <taxon>Pezizomycotina</taxon>
        <taxon>Eurotiomycetes</taxon>
        <taxon>Eurotiomycetidae</taxon>
        <taxon>Eurotiales</taxon>
        <taxon>Trichocomaceae</taxon>
        <taxon>Talaromyces</taxon>
        <taxon>Talaromyces sect. Talaromyces</taxon>
    </lineage>
</organism>
<dbReference type="RefSeq" id="XP_002481575.1">
    <property type="nucleotide sequence ID" value="XM_002481530.1"/>
</dbReference>
<keyword evidence="1 4" id="KW-0696">RNA-directed RNA polymerase</keyword>
<dbReference type="GO" id="GO:0003968">
    <property type="term" value="F:RNA-directed RNA polymerase activity"/>
    <property type="evidence" value="ECO:0007669"/>
    <property type="project" value="UniProtKB-KW"/>
</dbReference>
<dbReference type="EMBL" id="EQ962655">
    <property type="protein sequence ID" value="EED17583.1"/>
    <property type="molecule type" value="Genomic_DNA"/>
</dbReference>
<keyword evidence="5" id="KW-1185">Reference proteome</keyword>
<dbReference type="InParanoid" id="B8MD58"/>
<evidence type="ECO:0000259" key="3">
    <source>
        <dbReference type="Pfam" id="PF05183"/>
    </source>
</evidence>
<dbReference type="GO" id="GO:0030422">
    <property type="term" value="P:siRNA processing"/>
    <property type="evidence" value="ECO:0007669"/>
    <property type="project" value="TreeGrafter"/>
</dbReference>
<name>B8MD58_TALSN</name>
<evidence type="ECO:0000313" key="4">
    <source>
        <dbReference type="EMBL" id="EED17583.1"/>
    </source>
</evidence>
<dbReference type="GeneID" id="8109160"/>
<dbReference type="EC" id="2.7.7.48" evidence="1"/>
<feature type="region of interest" description="Disordered" evidence="2">
    <location>
        <begin position="1321"/>
        <end position="1341"/>
    </location>
</feature>
<accession>B8MD58</accession>
<evidence type="ECO:0000313" key="5">
    <source>
        <dbReference type="Proteomes" id="UP000001745"/>
    </source>
</evidence>
<proteinExistence type="inferred from homology"/>
<dbReference type="Pfam" id="PF05183">
    <property type="entry name" value="RdRP"/>
    <property type="match status" value="1"/>
</dbReference>
<dbReference type="InterPro" id="IPR057596">
    <property type="entry name" value="RDRP_core"/>
</dbReference>
<feature type="compositionally biased region" description="Polar residues" evidence="2">
    <location>
        <begin position="165"/>
        <end position="175"/>
    </location>
</feature>
<comment type="catalytic activity">
    <reaction evidence="1">
        <text>RNA(n) + a ribonucleoside 5'-triphosphate = RNA(n+1) + diphosphate</text>
        <dbReference type="Rhea" id="RHEA:21248"/>
        <dbReference type="Rhea" id="RHEA-COMP:14527"/>
        <dbReference type="Rhea" id="RHEA-COMP:17342"/>
        <dbReference type="ChEBI" id="CHEBI:33019"/>
        <dbReference type="ChEBI" id="CHEBI:61557"/>
        <dbReference type="ChEBI" id="CHEBI:140395"/>
        <dbReference type="EC" id="2.7.7.48"/>
    </reaction>
</comment>
<keyword evidence="1" id="KW-0548">Nucleotidyltransferase</keyword>
<dbReference type="PhylomeDB" id="B8MD58"/>
<evidence type="ECO:0000256" key="2">
    <source>
        <dbReference type="SAM" id="MobiDB-lite"/>
    </source>
</evidence>
<gene>
    <name evidence="4" type="ORF">TSTA_113980</name>
</gene>
<dbReference type="GO" id="GO:0003723">
    <property type="term" value="F:RNA binding"/>
    <property type="evidence" value="ECO:0007669"/>
    <property type="project" value="UniProtKB-KW"/>
</dbReference>
<keyword evidence="1" id="KW-0694">RNA-binding</keyword>
<feature type="domain" description="RDRP core" evidence="3">
    <location>
        <begin position="492"/>
        <end position="1128"/>
    </location>
</feature>
<sequence length="1360" mass="155270">MASTLPRTPSGKRVEVLEREIENLNYEFALGIPNPKWQSPSSRPVTERSKEEQCRVWIKELFWKNTEAFERALNGFREQVRSEIRQGKQWVHKPNQESGTVPSREDFLKTSNTHRYQSSGEERLKRVDTLWGFLHSEMWIIRGGESPLEGSQSSPRPRNLANGPPRTSSNCNYQEPQVARTPQAKRKASNDQEVFYTAPSSPTLPAEGQYPSLGNLDEYDDPKCNEFNLNTDPSDRADKLNVEAQRFRSTTKRQSKITDHMFIAKSSRGNPPPASKAAQSSPLNDTSSFGMAGPSTSPEVSFATTTADPVFDRPEHSRHFETSFDTVITEPSDETATQPDSVDGIMMSEEFSMMLKSLEGDVPTSRETEQQQPSVEQELVAELIRNGPFSKDQKCFSAKVPLRARYELERVKKYWDMNPKDILVGDKPYEKYSDFWQWLSDLGQRNNKTLPEKPSVKAWNAACGRFEGDRLSEAVILSGTLDWCTKDEPGIFKFRLNPLKIDRTCRFYRRFGSDRFLTITMPYPSRPPGHLRIKDRNSLREALADWLVQNNHYLLKRTWKAFYIEEFKSKKKSKPGDPRVRVDFFAVDGSDFTTRLSPPTLSPVNEAAESHTRMTVDQLIQWHTPLNENRSQTDCKLFSRLSLALSKTWATVVVRPHQFLKLPDAPDKPVMNDGCALMSRSLARDICTKLGIDGVTPSAFQGRIAGAKGLWMVDRDRGEDERFWIQVSDSQLKVKPHPRDFFGHVDKEKITFEVVGWSKPLRSSEINTQLLEVLNNRGQVRNRVADIARDAIRSIYSEFEIVMEKNSIPLARALIQKIRPNTEDGHSRTNIRRIDQWLSNNIESIIRFLEAGFSPRDFHPLRERLRICLRDTLDRYVTQLHIPIPLSTYAYCIADPYGVLEENEVHFAFSGQWRDCAYFDDAMVDGVDVLVGRTPAHCPWDIQRRRAVWKSELRHFKDVIVFSTKGTTPLASLLSGGDYDGDRTWVCWDSGIVESFTNTTPPAIEPGPEHFGLVKHARPMETVSSVEDMLQNTFKFNLATTNLGQCTVEHNKLAYDEKEGISSPLSLELATLLSHLVDSTKSGLQLTEEQWARYRKSISPRERQLPAYKDLGAKKGKPENINDFLRFDIAFQEREEALKKFNQKFSGVEDKRDESLLRPWQNAFARAEREKQEDTGTSGNIGLAKGPALYGVLKTLEAEIDQAYSKWQHGCHSLETPEKTTAFKIQLAAETLGQIQMPSICHPLVHTWQNSEYEWRILLASASYYFRWRSAFPLYAAGEALCWIKIGNEPARLIRDQVYVSMKVNSSAARRLAGAEAEQLATEDLEGYEESDDDDGSEEFDRESAIDALNEIDRLYQSQH</sequence>
<dbReference type="PANTHER" id="PTHR23079:SF14">
    <property type="entry name" value="RNA-DEPENDENT RNA POLYMERASE"/>
    <property type="match status" value="1"/>
</dbReference>
<evidence type="ECO:0000256" key="1">
    <source>
        <dbReference type="RuleBase" id="RU363098"/>
    </source>
</evidence>
<dbReference type="eggNOG" id="KOG0988">
    <property type="taxonomic scope" value="Eukaryota"/>
</dbReference>
<dbReference type="OrthoDB" id="10055769at2759"/>
<protein>
    <recommendedName>
        <fullName evidence="1">RNA-dependent RNA polymerase</fullName>
        <ecNumber evidence="1">2.7.7.48</ecNumber>
    </recommendedName>
</protein>
<dbReference type="STRING" id="441959.B8MD58"/>
<reference evidence="5" key="1">
    <citation type="journal article" date="2015" name="Genome Announc.">
        <title>Genome sequence of the AIDS-associated pathogen Penicillium marneffei (ATCC18224) and its near taxonomic relative Talaromyces stipitatus (ATCC10500).</title>
        <authorList>
            <person name="Nierman W.C."/>
            <person name="Fedorova-Abrams N.D."/>
            <person name="Andrianopoulos A."/>
        </authorList>
    </citation>
    <scope>NUCLEOTIDE SEQUENCE [LARGE SCALE GENOMIC DNA]</scope>
    <source>
        <strain evidence="5">ATCC 10500 / CBS 375.48 / QM 6759 / NRRL 1006</strain>
    </source>
</reference>
<dbReference type="PANTHER" id="PTHR23079">
    <property type="entry name" value="RNA-DEPENDENT RNA POLYMERASE"/>
    <property type="match status" value="1"/>
</dbReference>
<feature type="compositionally biased region" description="Polar residues" evidence="2">
    <location>
        <begin position="283"/>
        <end position="303"/>
    </location>
</feature>
<comment type="similarity">
    <text evidence="1">Belongs to the RdRP family.</text>
</comment>
<dbReference type="GO" id="GO:0031380">
    <property type="term" value="C:nuclear RNA-directed RNA polymerase complex"/>
    <property type="evidence" value="ECO:0007669"/>
    <property type="project" value="TreeGrafter"/>
</dbReference>